<dbReference type="EMBL" id="PHWZ01000606">
    <property type="protein sequence ID" value="TEY34834.1"/>
    <property type="molecule type" value="Genomic_DNA"/>
</dbReference>
<feature type="transmembrane region" description="Helical" evidence="1">
    <location>
        <begin position="203"/>
        <end position="221"/>
    </location>
</feature>
<feature type="transmembrane region" description="Helical" evidence="1">
    <location>
        <begin position="22"/>
        <end position="42"/>
    </location>
</feature>
<feature type="transmembrane region" description="Helical" evidence="1">
    <location>
        <begin position="279"/>
        <end position="298"/>
    </location>
</feature>
<feature type="transmembrane region" description="Helical" evidence="1">
    <location>
        <begin position="178"/>
        <end position="196"/>
    </location>
</feature>
<dbReference type="OrthoDB" id="1937642at2759"/>
<name>A0A4Y8CLB8_9HELO</name>
<evidence type="ECO:0000313" key="2">
    <source>
        <dbReference type="EMBL" id="TEY34834.1"/>
    </source>
</evidence>
<organism evidence="2 3">
    <name type="scientific">Botryotinia calthae</name>
    <dbReference type="NCBI Taxonomy" id="38488"/>
    <lineage>
        <taxon>Eukaryota</taxon>
        <taxon>Fungi</taxon>
        <taxon>Dikarya</taxon>
        <taxon>Ascomycota</taxon>
        <taxon>Pezizomycotina</taxon>
        <taxon>Leotiomycetes</taxon>
        <taxon>Helotiales</taxon>
        <taxon>Sclerotiniaceae</taxon>
        <taxon>Botryotinia</taxon>
    </lineage>
</organism>
<sequence length="427" mass="47183">MSNDPGGISTQFLAQWKNPGDVFSILLIVGGDVILLALACVTGRGFTPIAFSFGWVAYAVSAVVVAIGDNKLLVRCPPEISLKVINLKNGYGRDNKSWLLGRFVKDYNFWMPNDVKDRLLHPRVRSDEENGHLMSTGSSICQDPAEANVTLGRSDAALCVAVFKCVDGAKLGLPTRDWAWWSGIVVSVLQLGLSAIPWCLHGNWGIFVATAAGTLLAYASASLPQWQKEKWSTEARNKDIAVTQGNGNQHVIVILGADHGLDMEALAAGRAPDLPTTRIYTSALAVLWLVLFVTCCGIQTDTWYLLAIGSSGMVQNLIVAGAPRTPAALGLPIELISSGNRGQLVPEIFAEPKVMWTIMEFEEKHPGRGYALVKEFFPGDLLDWENRWWESKNPDERRELLKDERRKAWEKARKKARETRERQDKEL</sequence>
<keyword evidence="3" id="KW-1185">Reference proteome</keyword>
<feature type="transmembrane region" description="Helical" evidence="1">
    <location>
        <begin position="49"/>
        <end position="68"/>
    </location>
</feature>
<keyword evidence="1" id="KW-0472">Membrane</keyword>
<proteinExistence type="predicted"/>
<protein>
    <submittedName>
        <fullName evidence="2">Uncharacterized protein</fullName>
    </submittedName>
</protein>
<dbReference type="Proteomes" id="UP000297299">
    <property type="component" value="Unassembled WGS sequence"/>
</dbReference>
<reference evidence="2 3" key="1">
    <citation type="submission" date="2017-11" db="EMBL/GenBank/DDBJ databases">
        <title>Comparative genomics of Botrytis spp.</title>
        <authorList>
            <person name="Valero-Jimenez C.A."/>
            <person name="Tapia P."/>
            <person name="Veloso J."/>
            <person name="Silva-Moreno E."/>
            <person name="Staats M."/>
            <person name="Valdes J.H."/>
            <person name="Van Kan J.A.L."/>
        </authorList>
    </citation>
    <scope>NUCLEOTIDE SEQUENCE [LARGE SCALE GENOMIC DNA]</scope>
    <source>
        <strain evidence="2 3">MUCL2830</strain>
    </source>
</reference>
<dbReference type="STRING" id="38488.A0A4Y8CLB8"/>
<evidence type="ECO:0000256" key="1">
    <source>
        <dbReference type="SAM" id="Phobius"/>
    </source>
</evidence>
<dbReference type="AlphaFoldDB" id="A0A4Y8CLB8"/>
<accession>A0A4Y8CLB8</accession>
<evidence type="ECO:0000313" key="3">
    <source>
        <dbReference type="Proteomes" id="UP000297299"/>
    </source>
</evidence>
<comment type="caution">
    <text evidence="2">The sequence shown here is derived from an EMBL/GenBank/DDBJ whole genome shotgun (WGS) entry which is preliminary data.</text>
</comment>
<keyword evidence="1" id="KW-1133">Transmembrane helix</keyword>
<keyword evidence="1" id="KW-0812">Transmembrane</keyword>
<gene>
    <name evidence="2" type="ORF">BOTCAL_0609g00030</name>
</gene>